<keyword evidence="3" id="KW-1185">Reference proteome</keyword>
<keyword evidence="1" id="KW-1133">Transmembrane helix</keyword>
<evidence type="ECO:0000313" key="3">
    <source>
        <dbReference type="Proteomes" id="UP000614216"/>
    </source>
</evidence>
<sequence>MNLFKNESILVKSESEVVVLTTHRLRYQDKKELTSIMLKQISSIDIKYTSHPLLIILAVITGLEGIVILSNSETEIAILALFSAGILAALFLSSRKHVVTISSASSRLVFHTKGMGEQSVESFVDKVEAAIAEL</sequence>
<feature type="transmembrane region" description="Helical" evidence="1">
    <location>
        <begin position="76"/>
        <end position="93"/>
    </location>
</feature>
<name>A0A937FUF6_9BACT</name>
<keyword evidence="1" id="KW-0812">Transmembrane</keyword>
<organism evidence="2 3">
    <name type="scientific">Fulvivirga marina</name>
    <dbReference type="NCBI Taxonomy" id="2494733"/>
    <lineage>
        <taxon>Bacteria</taxon>
        <taxon>Pseudomonadati</taxon>
        <taxon>Bacteroidota</taxon>
        <taxon>Cytophagia</taxon>
        <taxon>Cytophagales</taxon>
        <taxon>Fulvivirgaceae</taxon>
        <taxon>Fulvivirga</taxon>
    </lineage>
</organism>
<dbReference type="EMBL" id="JAEUGD010000023">
    <property type="protein sequence ID" value="MBL6446094.1"/>
    <property type="molecule type" value="Genomic_DNA"/>
</dbReference>
<comment type="caution">
    <text evidence="2">The sequence shown here is derived from an EMBL/GenBank/DDBJ whole genome shotgun (WGS) entry which is preliminary data.</text>
</comment>
<reference evidence="2" key="1">
    <citation type="submission" date="2021-01" db="EMBL/GenBank/DDBJ databases">
        <title>Fulvivirga kasyanovii gen. nov., sp nov., a novel member of the phylum Bacteroidetes isolated from seawater in a mussel farm.</title>
        <authorList>
            <person name="Zhao L.-H."/>
            <person name="Wang Z.-J."/>
        </authorList>
    </citation>
    <scope>NUCLEOTIDE SEQUENCE</scope>
    <source>
        <strain evidence="2">29W222</strain>
    </source>
</reference>
<feature type="transmembrane region" description="Helical" evidence="1">
    <location>
        <begin position="53"/>
        <end position="70"/>
    </location>
</feature>
<dbReference type="Proteomes" id="UP000614216">
    <property type="component" value="Unassembled WGS sequence"/>
</dbReference>
<gene>
    <name evidence="2" type="ORF">JMN32_07235</name>
</gene>
<evidence type="ECO:0000313" key="2">
    <source>
        <dbReference type="EMBL" id="MBL6446094.1"/>
    </source>
</evidence>
<protein>
    <submittedName>
        <fullName evidence="2">Uncharacterized protein</fullName>
    </submittedName>
</protein>
<accession>A0A937FUF6</accession>
<keyword evidence="1" id="KW-0472">Membrane</keyword>
<proteinExistence type="predicted"/>
<evidence type="ECO:0000256" key="1">
    <source>
        <dbReference type="SAM" id="Phobius"/>
    </source>
</evidence>
<dbReference type="RefSeq" id="WP_202855640.1">
    <property type="nucleotide sequence ID" value="NZ_JAEUGD010000023.1"/>
</dbReference>
<dbReference type="AlphaFoldDB" id="A0A937FUF6"/>